<dbReference type="PANTHER" id="PTHR43245">
    <property type="entry name" value="BIFUNCTIONAL POLYMYXIN RESISTANCE PROTEIN ARNA"/>
    <property type="match status" value="1"/>
</dbReference>
<proteinExistence type="predicted"/>
<dbReference type="InterPro" id="IPR036291">
    <property type="entry name" value="NAD(P)-bd_dom_sf"/>
</dbReference>
<name>A0ABW8IKU7_9GAMM</name>
<reference evidence="2 3" key="1">
    <citation type="submission" date="2020-10" db="EMBL/GenBank/DDBJ databases">
        <title>Phylogeny of dyella-like bacteria.</title>
        <authorList>
            <person name="Fu J."/>
        </authorList>
    </citation>
    <scope>NUCLEOTIDE SEQUENCE [LARGE SCALE GENOMIC DNA]</scope>
    <source>
        <strain evidence="2 3">DHG40</strain>
    </source>
</reference>
<evidence type="ECO:0000259" key="1">
    <source>
        <dbReference type="Pfam" id="PF01370"/>
    </source>
</evidence>
<gene>
    <name evidence="2" type="ORF">ISP18_14520</name>
</gene>
<evidence type="ECO:0000313" key="2">
    <source>
        <dbReference type="EMBL" id="MFK2855813.1"/>
    </source>
</evidence>
<evidence type="ECO:0000313" key="3">
    <source>
        <dbReference type="Proteomes" id="UP001620409"/>
    </source>
</evidence>
<dbReference type="SUPFAM" id="SSF51735">
    <property type="entry name" value="NAD(P)-binding Rossmann-fold domains"/>
    <property type="match status" value="1"/>
</dbReference>
<dbReference type="Proteomes" id="UP001620409">
    <property type="component" value="Unassembled WGS sequence"/>
</dbReference>
<organism evidence="2 3">
    <name type="scientific">Dyella humi</name>
    <dbReference type="NCBI Taxonomy" id="1770547"/>
    <lineage>
        <taxon>Bacteria</taxon>
        <taxon>Pseudomonadati</taxon>
        <taxon>Pseudomonadota</taxon>
        <taxon>Gammaproteobacteria</taxon>
        <taxon>Lysobacterales</taxon>
        <taxon>Rhodanobacteraceae</taxon>
        <taxon>Dyella</taxon>
    </lineage>
</organism>
<dbReference type="InterPro" id="IPR001509">
    <property type="entry name" value="Epimerase_deHydtase"/>
</dbReference>
<dbReference type="EMBL" id="JADIKI010000023">
    <property type="protein sequence ID" value="MFK2855813.1"/>
    <property type="molecule type" value="Genomic_DNA"/>
</dbReference>
<dbReference type="InterPro" id="IPR050177">
    <property type="entry name" value="Lipid_A_modif_metabolic_enz"/>
</dbReference>
<dbReference type="RefSeq" id="WP_380013353.1">
    <property type="nucleotide sequence ID" value="NZ_JADIKI010000023.1"/>
</dbReference>
<accession>A0ABW8IKU7</accession>
<dbReference type="Gene3D" id="3.40.50.720">
    <property type="entry name" value="NAD(P)-binding Rossmann-like Domain"/>
    <property type="match status" value="1"/>
</dbReference>
<feature type="domain" description="NAD-dependent epimerase/dehydratase" evidence="1">
    <location>
        <begin position="4"/>
        <end position="231"/>
    </location>
</feature>
<protein>
    <submittedName>
        <fullName evidence="2">NAD(P)-dependent oxidoreductase</fullName>
    </submittedName>
</protein>
<dbReference type="PANTHER" id="PTHR43245:SF13">
    <property type="entry name" value="UDP-D-APIOSE_UDP-D-XYLOSE SYNTHASE 2"/>
    <property type="match status" value="1"/>
</dbReference>
<keyword evidence="3" id="KW-1185">Reference proteome</keyword>
<sequence length="308" mass="32159">MIRILLTGASGFIGNRLLRHLCNAGISVVATGRTPVSGGGVHFLAIPRLNAKDLRSALQGQPIDALIHLAAAGVNPDDRDAQRLLEINGHLPVELTCLARDLGARAFVMTGSSSEYAQIDSEQIGEGASLETAKTYGATKAAGGLLAVAIGLTLGLPTVNLRLFNVFGPGEASHRLLPSLFESLSMGRPVLLSEGLQQRDFIHVDDACAAILAALNAALRGTLPTGHYNVCSGKGTSVRDFALSVASILGADTGLLRFGALPMRPDDVPRVVGAPDALGRATGWKPTMTFSQAIKSAVDEMRQLTSHA</sequence>
<comment type="caution">
    <text evidence="2">The sequence shown here is derived from an EMBL/GenBank/DDBJ whole genome shotgun (WGS) entry which is preliminary data.</text>
</comment>
<dbReference type="Pfam" id="PF01370">
    <property type="entry name" value="Epimerase"/>
    <property type="match status" value="1"/>
</dbReference>